<dbReference type="SMART" id="SM00771">
    <property type="entry name" value="ZipA_C"/>
    <property type="match status" value="1"/>
</dbReference>
<feature type="compositionally biased region" description="Basic and acidic residues" evidence="8">
    <location>
        <begin position="31"/>
        <end position="47"/>
    </location>
</feature>
<keyword evidence="5 9" id="KW-1133">Transmembrane helix</keyword>
<dbReference type="NCBIfam" id="TIGR02205">
    <property type="entry name" value="septum_zipA"/>
    <property type="match status" value="1"/>
</dbReference>
<evidence type="ECO:0000256" key="6">
    <source>
        <dbReference type="ARBA" id="ARBA00023136"/>
    </source>
</evidence>
<keyword evidence="6 9" id="KW-0472">Membrane</keyword>
<dbReference type="Gene3D" id="3.30.1400.10">
    <property type="entry name" value="ZipA, C-terminal FtsZ-binding domain"/>
    <property type="match status" value="1"/>
</dbReference>
<dbReference type="EMBL" id="UOFV01000250">
    <property type="protein sequence ID" value="VAX01342.1"/>
    <property type="molecule type" value="Genomic_DNA"/>
</dbReference>
<dbReference type="Pfam" id="PF04354">
    <property type="entry name" value="ZipA_C"/>
    <property type="match status" value="1"/>
</dbReference>
<organism evidence="11">
    <name type="scientific">hydrothermal vent metagenome</name>
    <dbReference type="NCBI Taxonomy" id="652676"/>
    <lineage>
        <taxon>unclassified sequences</taxon>
        <taxon>metagenomes</taxon>
        <taxon>ecological metagenomes</taxon>
    </lineage>
</organism>
<dbReference type="PANTHER" id="PTHR38685">
    <property type="entry name" value="CELL DIVISION PROTEIN ZIPA"/>
    <property type="match status" value="1"/>
</dbReference>
<feature type="transmembrane region" description="Helical" evidence="9">
    <location>
        <begin position="6"/>
        <end position="23"/>
    </location>
</feature>
<evidence type="ECO:0000256" key="3">
    <source>
        <dbReference type="ARBA" id="ARBA00022618"/>
    </source>
</evidence>
<evidence type="ECO:0000313" key="11">
    <source>
        <dbReference type="EMBL" id="VAX01342.1"/>
    </source>
</evidence>
<dbReference type="SUPFAM" id="SSF64383">
    <property type="entry name" value="Cell-division protein ZipA, C-terminal domain"/>
    <property type="match status" value="1"/>
</dbReference>
<sequence length="339" mass="37918">MDDLRWILLLVGVAVLVAVYFSGRFEREDWAREHKQSRTGRDKTDKKRDRKNMVARQSVVTACSKVRKEPAMGIVEPELTAEKPGQDEPSVASSVNLSEARLVANPLSPTVPHEETVPPEPVTKTDQDMEVDHKSETANVEYKHFAIEDEITGIEIPADLTVAEAEIRITDTVPDEEPEQTAMPPGIEPLVLSVSVFAEEEENFSGLEIKEALEAEGLLHGAMHIFHFHDPGKREVSENDDAVFSVASVLEPGFFDLEKLDEMQTPGLMLFCQLPGPLSGEDALETMLDKGRGLAVRLHGYMCDNQRNRFTTQAKNHYLDRIATFKRELVLARKKTSTN</sequence>
<keyword evidence="7" id="KW-0131">Cell cycle</keyword>
<dbReference type="GO" id="GO:0000917">
    <property type="term" value="P:division septum assembly"/>
    <property type="evidence" value="ECO:0007669"/>
    <property type="project" value="TreeGrafter"/>
</dbReference>
<name>A0A3B1ABC3_9ZZZZ</name>
<dbReference type="GO" id="GO:0032153">
    <property type="term" value="C:cell division site"/>
    <property type="evidence" value="ECO:0007669"/>
    <property type="project" value="TreeGrafter"/>
</dbReference>
<evidence type="ECO:0000256" key="9">
    <source>
        <dbReference type="SAM" id="Phobius"/>
    </source>
</evidence>
<proteinExistence type="predicted"/>
<evidence type="ECO:0000256" key="5">
    <source>
        <dbReference type="ARBA" id="ARBA00022989"/>
    </source>
</evidence>
<protein>
    <recommendedName>
        <fullName evidence="10">ZipA C-terminal FtsZ-binding domain-containing protein</fullName>
    </recommendedName>
</protein>
<evidence type="ECO:0000259" key="10">
    <source>
        <dbReference type="SMART" id="SM00771"/>
    </source>
</evidence>
<dbReference type="InterPro" id="IPR036765">
    <property type="entry name" value="ZipA_FtsZ-bd_C_sf"/>
</dbReference>
<feature type="region of interest" description="Disordered" evidence="8">
    <location>
        <begin position="31"/>
        <end position="53"/>
    </location>
</feature>
<evidence type="ECO:0000256" key="7">
    <source>
        <dbReference type="ARBA" id="ARBA00023306"/>
    </source>
</evidence>
<dbReference type="InterPro" id="IPR011919">
    <property type="entry name" value="Cell_div_ZipA"/>
</dbReference>
<reference evidence="11" key="1">
    <citation type="submission" date="2018-06" db="EMBL/GenBank/DDBJ databases">
        <authorList>
            <person name="Zhirakovskaya E."/>
        </authorList>
    </citation>
    <scope>NUCLEOTIDE SEQUENCE</scope>
</reference>
<dbReference type="GO" id="GO:0005886">
    <property type="term" value="C:plasma membrane"/>
    <property type="evidence" value="ECO:0007669"/>
    <property type="project" value="TreeGrafter"/>
</dbReference>
<dbReference type="AlphaFoldDB" id="A0A3B1ABC3"/>
<evidence type="ECO:0000256" key="2">
    <source>
        <dbReference type="ARBA" id="ARBA00022519"/>
    </source>
</evidence>
<evidence type="ECO:0000256" key="1">
    <source>
        <dbReference type="ARBA" id="ARBA00022475"/>
    </source>
</evidence>
<gene>
    <name evidence="11" type="ORF">MNBD_GAMMA19-1369</name>
</gene>
<keyword evidence="2" id="KW-0997">Cell inner membrane</keyword>
<feature type="domain" description="ZipA C-terminal FtsZ-binding" evidence="10">
    <location>
        <begin position="188"/>
        <end position="322"/>
    </location>
</feature>
<accession>A0A3B1ABC3</accession>
<dbReference type="PANTHER" id="PTHR38685:SF1">
    <property type="entry name" value="CELL DIVISION PROTEIN ZIPA"/>
    <property type="match status" value="1"/>
</dbReference>
<evidence type="ECO:0000256" key="8">
    <source>
        <dbReference type="SAM" id="MobiDB-lite"/>
    </source>
</evidence>
<keyword evidence="1" id="KW-1003">Cell membrane</keyword>
<evidence type="ECO:0000256" key="4">
    <source>
        <dbReference type="ARBA" id="ARBA00022692"/>
    </source>
</evidence>
<keyword evidence="3" id="KW-0132">Cell division</keyword>
<keyword evidence="4 9" id="KW-0812">Transmembrane</keyword>
<dbReference type="InterPro" id="IPR007449">
    <property type="entry name" value="ZipA_FtsZ-bd_C"/>
</dbReference>